<evidence type="ECO:0000256" key="1">
    <source>
        <dbReference type="SAM" id="Phobius"/>
    </source>
</evidence>
<organism evidence="2">
    <name type="scientific">Octopus bimaculoides</name>
    <name type="common">California two-spotted octopus</name>
    <dbReference type="NCBI Taxonomy" id="37653"/>
    <lineage>
        <taxon>Eukaryota</taxon>
        <taxon>Metazoa</taxon>
        <taxon>Spiralia</taxon>
        <taxon>Lophotrochozoa</taxon>
        <taxon>Mollusca</taxon>
        <taxon>Cephalopoda</taxon>
        <taxon>Coleoidea</taxon>
        <taxon>Octopodiformes</taxon>
        <taxon>Octopoda</taxon>
        <taxon>Incirrata</taxon>
        <taxon>Octopodidae</taxon>
        <taxon>Octopus</taxon>
    </lineage>
</organism>
<dbReference type="EMBL" id="KQ417609">
    <property type="protein sequence ID" value="KOF91146.1"/>
    <property type="molecule type" value="Genomic_DNA"/>
</dbReference>
<name>A0A0L8HPJ5_OCTBM</name>
<keyword evidence="1" id="KW-1133">Transmembrane helix</keyword>
<feature type="transmembrane region" description="Helical" evidence="1">
    <location>
        <begin position="12"/>
        <end position="33"/>
    </location>
</feature>
<gene>
    <name evidence="2" type="ORF">OCBIM_22009739mg</name>
</gene>
<protein>
    <submittedName>
        <fullName evidence="2">Uncharacterized protein</fullName>
    </submittedName>
</protein>
<evidence type="ECO:0000313" key="2">
    <source>
        <dbReference type="EMBL" id="KOF91146.1"/>
    </source>
</evidence>
<dbReference type="AlphaFoldDB" id="A0A0L8HPJ5"/>
<reference evidence="2" key="1">
    <citation type="submission" date="2015-07" db="EMBL/GenBank/DDBJ databases">
        <title>MeaNS - Measles Nucleotide Surveillance Program.</title>
        <authorList>
            <person name="Tran T."/>
            <person name="Druce J."/>
        </authorList>
    </citation>
    <scope>NUCLEOTIDE SEQUENCE</scope>
    <source>
        <strain evidence="2">UCB-OBI-ISO-001</strain>
        <tissue evidence="2">Gonad</tissue>
    </source>
</reference>
<keyword evidence="1" id="KW-0812">Transmembrane</keyword>
<keyword evidence="1" id="KW-0472">Membrane</keyword>
<accession>A0A0L8HPJ5</accession>
<sequence>MQKKKKHRYNSYDVYVCGGVQIWNVSLCAFLYMNANMSMLIFIYTHMDILVRNCREG</sequence>
<proteinExistence type="predicted"/>